<evidence type="ECO:0000313" key="3">
    <source>
        <dbReference type="EMBL" id="SUI73024.1"/>
    </source>
</evidence>
<name>A0A380A2S2_9GAMM</name>
<proteinExistence type="predicted"/>
<dbReference type="Proteomes" id="UP000254069">
    <property type="component" value="Unassembled WGS sequence"/>
</dbReference>
<feature type="signal peptide" evidence="1">
    <location>
        <begin position="1"/>
        <end position="18"/>
    </location>
</feature>
<organism evidence="3 4">
    <name type="scientific">Shewanella algae</name>
    <dbReference type="NCBI Taxonomy" id="38313"/>
    <lineage>
        <taxon>Bacteria</taxon>
        <taxon>Pseudomonadati</taxon>
        <taxon>Pseudomonadota</taxon>
        <taxon>Gammaproteobacteria</taxon>
        <taxon>Alteromonadales</taxon>
        <taxon>Shewanellaceae</taxon>
        <taxon>Shewanella</taxon>
    </lineage>
</organism>
<keyword evidence="1" id="KW-0732">Signal</keyword>
<evidence type="ECO:0008006" key="5">
    <source>
        <dbReference type="Google" id="ProtNLM"/>
    </source>
</evidence>
<feature type="chain" id="PRO_5017077839" description="YXWGXW repeat-containing protein" evidence="1">
    <location>
        <begin position="19"/>
        <end position="169"/>
    </location>
</feature>
<protein>
    <recommendedName>
        <fullName evidence="5">YXWGXW repeat-containing protein</fullName>
    </recommendedName>
</protein>
<reference evidence="2" key="2">
    <citation type="submission" date="2021-05" db="EMBL/GenBank/DDBJ databases">
        <title>Molecular characterization for Shewanella algae harboring chromosomal blaOXA-55-like strains isolated from clinical and environment sample.</title>
        <authorList>
            <person name="Ohama Y."/>
            <person name="Aoki K."/>
            <person name="Harada S."/>
            <person name="Moriya K."/>
            <person name="Ishii Y."/>
            <person name="Tateda K."/>
        </authorList>
    </citation>
    <scope>NUCLEOTIDE SEQUENCE</scope>
    <source>
        <strain evidence="2">TUM17379</strain>
    </source>
</reference>
<dbReference type="RefSeq" id="WP_115389685.1">
    <property type="nucleotide sequence ID" value="NZ_AP024613.1"/>
</dbReference>
<dbReference type="Proteomes" id="UP000825078">
    <property type="component" value="Chromosome"/>
</dbReference>
<reference evidence="3 4" key="1">
    <citation type="submission" date="2018-06" db="EMBL/GenBank/DDBJ databases">
        <authorList>
            <consortium name="Pathogen Informatics"/>
            <person name="Doyle S."/>
        </authorList>
    </citation>
    <scope>NUCLEOTIDE SEQUENCE [LARGE SCALE GENOMIC DNA]</scope>
    <source>
        <strain evidence="3 4">NCTC10738</strain>
    </source>
</reference>
<keyword evidence="4" id="KW-1185">Reference proteome</keyword>
<sequence>MKRAFFLSLILMSLPLVAAARDNSHAERHYQGDIHREDYNRHHNHGSRSHWGLYWGVNNPWLSPWRYDPWNRWQWDDPWYRDRWQRPYVYRRQPKPEPVVVAPPQRVTTHFETLADTGSRASLPANARVIQQGNRTLYQWQGKTYQFDWQSQTYRPLPQSPSKVGEQSK</sequence>
<dbReference type="EMBL" id="AP024613">
    <property type="protein sequence ID" value="BCV46745.1"/>
    <property type="molecule type" value="Genomic_DNA"/>
</dbReference>
<dbReference type="EMBL" id="UGYO01000001">
    <property type="protein sequence ID" value="SUI73024.1"/>
    <property type="molecule type" value="Genomic_DNA"/>
</dbReference>
<gene>
    <name evidence="3" type="ORF">NCTC10738_02187</name>
    <name evidence="2" type="ORF">TUM17379_37630</name>
</gene>
<evidence type="ECO:0000313" key="4">
    <source>
        <dbReference type="Proteomes" id="UP000254069"/>
    </source>
</evidence>
<evidence type="ECO:0000313" key="2">
    <source>
        <dbReference type="EMBL" id="BCV46745.1"/>
    </source>
</evidence>
<accession>A0A380A2S2</accession>
<dbReference type="AlphaFoldDB" id="A0A380A2S2"/>
<evidence type="ECO:0000256" key="1">
    <source>
        <dbReference type="SAM" id="SignalP"/>
    </source>
</evidence>